<evidence type="ECO:0000256" key="10">
    <source>
        <dbReference type="ARBA" id="ARBA00074866"/>
    </source>
</evidence>
<dbReference type="SUPFAM" id="SSF50465">
    <property type="entry name" value="EF-Tu/eEF-1alpha/eIF2-gamma C-terminal domain"/>
    <property type="match status" value="1"/>
</dbReference>
<evidence type="ECO:0000313" key="14">
    <source>
        <dbReference type="Proteomes" id="UP000193642"/>
    </source>
</evidence>
<evidence type="ECO:0000256" key="3">
    <source>
        <dbReference type="ARBA" id="ARBA00022490"/>
    </source>
</evidence>
<feature type="region of interest" description="Disordered" evidence="11">
    <location>
        <begin position="117"/>
        <end position="201"/>
    </location>
</feature>
<organism evidence="13 14">
    <name type="scientific">Rhizoclosmatium globosum</name>
    <dbReference type="NCBI Taxonomy" id="329046"/>
    <lineage>
        <taxon>Eukaryota</taxon>
        <taxon>Fungi</taxon>
        <taxon>Fungi incertae sedis</taxon>
        <taxon>Chytridiomycota</taxon>
        <taxon>Chytridiomycota incertae sedis</taxon>
        <taxon>Chytridiomycetes</taxon>
        <taxon>Chytridiales</taxon>
        <taxon>Chytriomycetaceae</taxon>
        <taxon>Rhizoclosmatium</taxon>
    </lineage>
</organism>
<evidence type="ECO:0000256" key="1">
    <source>
        <dbReference type="ARBA" id="ARBA00004496"/>
    </source>
</evidence>
<dbReference type="GO" id="GO:1990533">
    <property type="term" value="C:Dom34-Hbs1 complex"/>
    <property type="evidence" value="ECO:0007669"/>
    <property type="project" value="UniProtKB-ARBA"/>
</dbReference>
<dbReference type="GO" id="GO:0005829">
    <property type="term" value="C:cytosol"/>
    <property type="evidence" value="ECO:0007669"/>
    <property type="project" value="GOC"/>
</dbReference>
<accession>A0A1Y2D2Z3</accession>
<dbReference type="GO" id="GO:0002184">
    <property type="term" value="P:cytoplasmic translational termination"/>
    <property type="evidence" value="ECO:0007669"/>
    <property type="project" value="UniProtKB-ARBA"/>
</dbReference>
<comment type="subcellular location">
    <subcellularLocation>
        <location evidence="1">Cytoplasm</location>
    </subcellularLocation>
</comment>
<gene>
    <name evidence="13" type="ORF">BCR33DRAFT_711008</name>
</gene>
<proteinExistence type="inferred from homology"/>
<protein>
    <recommendedName>
        <fullName evidence="10">Elongation factor 1 alpha-like protein</fullName>
    </recommendedName>
</protein>
<dbReference type="Pfam" id="PF22594">
    <property type="entry name" value="GTP-eEF1A_C"/>
    <property type="match status" value="1"/>
</dbReference>
<keyword evidence="3" id="KW-0963">Cytoplasm</keyword>
<dbReference type="AlphaFoldDB" id="A0A1Y2D2Z3"/>
<feature type="compositionally biased region" description="Polar residues" evidence="11">
    <location>
        <begin position="83"/>
        <end position="103"/>
    </location>
</feature>
<dbReference type="InterPro" id="IPR000795">
    <property type="entry name" value="T_Tr_GTP-bd_dom"/>
</dbReference>
<dbReference type="PANTHER" id="PTHR23115">
    <property type="entry name" value="TRANSLATION FACTOR"/>
    <property type="match status" value="1"/>
</dbReference>
<dbReference type="PROSITE" id="PS51722">
    <property type="entry name" value="G_TR_2"/>
    <property type="match status" value="1"/>
</dbReference>
<dbReference type="EMBL" id="MCGO01000001">
    <property type="protein sequence ID" value="ORY53620.1"/>
    <property type="molecule type" value="Genomic_DNA"/>
</dbReference>
<feature type="region of interest" description="Disordered" evidence="11">
    <location>
        <begin position="81"/>
        <end position="104"/>
    </location>
</feature>
<keyword evidence="4" id="KW-0547">Nucleotide-binding</keyword>
<dbReference type="SUPFAM" id="SSF50447">
    <property type="entry name" value="Translation proteins"/>
    <property type="match status" value="1"/>
</dbReference>
<feature type="compositionally biased region" description="Polar residues" evidence="11">
    <location>
        <begin position="128"/>
        <end position="153"/>
    </location>
</feature>
<dbReference type="Gene3D" id="2.40.30.10">
    <property type="entry name" value="Translation factors"/>
    <property type="match status" value="2"/>
</dbReference>
<evidence type="ECO:0000256" key="2">
    <source>
        <dbReference type="ARBA" id="ARBA00007249"/>
    </source>
</evidence>
<dbReference type="SUPFAM" id="SSF52540">
    <property type="entry name" value="P-loop containing nucleoside triphosphate hydrolases"/>
    <property type="match status" value="1"/>
</dbReference>
<dbReference type="InterPro" id="IPR054696">
    <property type="entry name" value="GTP-eEF1A_C"/>
</dbReference>
<name>A0A1Y2D2Z3_9FUNG</name>
<dbReference type="CDD" id="cd04093">
    <property type="entry name" value="HBS1_C_III"/>
    <property type="match status" value="1"/>
</dbReference>
<feature type="domain" description="Tr-type G" evidence="12">
    <location>
        <begin position="221"/>
        <end position="444"/>
    </location>
</feature>
<evidence type="ECO:0000313" key="13">
    <source>
        <dbReference type="EMBL" id="ORY53620.1"/>
    </source>
</evidence>
<evidence type="ECO:0000256" key="5">
    <source>
        <dbReference type="ARBA" id="ARBA00022801"/>
    </source>
</evidence>
<keyword evidence="5" id="KW-0378">Hydrolase</keyword>
<dbReference type="Pfam" id="PF00009">
    <property type="entry name" value="GTP_EFTU"/>
    <property type="match status" value="1"/>
</dbReference>
<dbReference type="InterPro" id="IPR009001">
    <property type="entry name" value="Transl_elong_EF1A/Init_IF2_C"/>
</dbReference>
<dbReference type="GO" id="GO:0003924">
    <property type="term" value="F:GTPase activity"/>
    <property type="evidence" value="ECO:0007669"/>
    <property type="project" value="InterPro"/>
</dbReference>
<evidence type="ECO:0000256" key="11">
    <source>
        <dbReference type="SAM" id="MobiDB-lite"/>
    </source>
</evidence>
<comment type="caution">
    <text evidence="13">The sequence shown here is derived from an EMBL/GenBank/DDBJ whole genome shotgun (WGS) entry which is preliminary data.</text>
</comment>
<comment type="similarity">
    <text evidence="2">Belongs to the TRAFAC class translation factor GTPase superfamily. Classic translation factor GTPase family. EF-Tu/EF-1A subfamily.</text>
</comment>
<dbReference type="Gene3D" id="3.40.50.300">
    <property type="entry name" value="P-loop containing nucleotide triphosphate hydrolases"/>
    <property type="match status" value="1"/>
</dbReference>
<dbReference type="InterPro" id="IPR009000">
    <property type="entry name" value="Transl_B-barrel_sf"/>
</dbReference>
<feature type="region of interest" description="Disordered" evidence="11">
    <location>
        <begin position="1"/>
        <end position="61"/>
    </location>
</feature>
<reference evidence="13 14" key="1">
    <citation type="submission" date="2016-07" db="EMBL/GenBank/DDBJ databases">
        <title>Pervasive Adenine N6-methylation of Active Genes in Fungi.</title>
        <authorList>
            <consortium name="DOE Joint Genome Institute"/>
            <person name="Mondo S.J."/>
            <person name="Dannebaum R.O."/>
            <person name="Kuo R.C."/>
            <person name="Labutti K."/>
            <person name="Haridas S."/>
            <person name="Kuo A."/>
            <person name="Salamov A."/>
            <person name="Ahrendt S.R."/>
            <person name="Lipzen A."/>
            <person name="Sullivan W."/>
            <person name="Andreopoulos W.B."/>
            <person name="Clum A."/>
            <person name="Lindquist E."/>
            <person name="Daum C."/>
            <person name="Ramamoorthy G.K."/>
            <person name="Gryganskyi A."/>
            <person name="Culley D."/>
            <person name="Magnuson J.K."/>
            <person name="James T.Y."/>
            <person name="O'Malley M.A."/>
            <person name="Stajich J.E."/>
            <person name="Spatafora J.W."/>
            <person name="Visel A."/>
            <person name="Grigoriev I.V."/>
        </authorList>
    </citation>
    <scope>NUCLEOTIDE SEQUENCE [LARGE SCALE GENOMIC DNA]</scope>
    <source>
        <strain evidence="13 14">JEL800</strain>
    </source>
</reference>
<evidence type="ECO:0000256" key="8">
    <source>
        <dbReference type="ARBA" id="ARBA00049117"/>
    </source>
</evidence>
<feature type="compositionally biased region" description="Acidic residues" evidence="11">
    <location>
        <begin position="12"/>
        <end position="39"/>
    </location>
</feature>
<keyword evidence="14" id="KW-1185">Reference proteome</keyword>
<dbReference type="PRINTS" id="PR00315">
    <property type="entry name" value="ELONGATNFCT"/>
</dbReference>
<dbReference type="InterPro" id="IPR050100">
    <property type="entry name" value="TRAFAC_GTPase_members"/>
</dbReference>
<evidence type="ECO:0000256" key="9">
    <source>
        <dbReference type="ARBA" id="ARBA00063537"/>
    </source>
</evidence>
<sequence length="685" mass="73880">MSRHRAVRNMNLDDEMDDGDDYYDDDDYDEEEEEEEEEAAPQVAYTAPSKANIGANAQRAPPSLVNVSLIGSEERAINHLLDSGNTNQPSASAGTRFDFSTPSPDDIVFAARTAKMGGTAKQPVAPTKTPSAPTKSSGVTQGIKSLSIGTTAVKSGATPRAASPARTSSPSRSGSPTRTASSISIGGGKLPSSVPVAAPPPVSKGKKINVLEEYAKRNSEKSSINLVVIGHVDAGKSTLMGHLLYLLGEVNERTMKKYERDAEKMKKGSFCFAWVLDETEEERSRGVTIDVGMSFFQTKSHRFTILDAPGHRDFIPNMISGASQADVALLVIDSGTGEFEVGFELGGQTREHALLVRSLGVSQLVVAVNKLDMMDWAEHRFLEIKEKLTLFLLGAGFKKDKIFFVPVSGFTGENMVERKSDVLGSWYSGPTLQESLDALQPPVRALEKAFRLPIVDYFKGGVIAGGGGSLSVSGRIEAGTLQIGDTVTVMPLGEHGVVKSIESNNDPIKWAVAGDNIVITLNGIDIVTFDIAIPLTLGIPIVVHHQSASTSGIISKLISILDKSTGEVSKKNPRALPKNVTAVVDIKVERPICVELAKDSRELGRIMIRSGSTVVAAGIVTEIFQFWHNYNLQTNITIYSLLSRHWQPGYGGTTFSFSFSSPLEQRVIRFAFQQSNKTLHALSNV</sequence>
<evidence type="ECO:0000256" key="4">
    <source>
        <dbReference type="ARBA" id="ARBA00022741"/>
    </source>
</evidence>
<dbReference type="STRING" id="329046.A0A1Y2D2Z3"/>
<evidence type="ECO:0000256" key="7">
    <source>
        <dbReference type="ARBA" id="ARBA00023134"/>
    </source>
</evidence>
<dbReference type="InterPro" id="IPR027417">
    <property type="entry name" value="P-loop_NTPase"/>
</dbReference>
<dbReference type="FunFam" id="2.40.30.10:FF:000020">
    <property type="entry name" value="Translation elongation factor EF-1"/>
    <property type="match status" value="1"/>
</dbReference>
<dbReference type="GO" id="GO:0005525">
    <property type="term" value="F:GTP binding"/>
    <property type="evidence" value="ECO:0007669"/>
    <property type="project" value="UniProtKB-KW"/>
</dbReference>
<dbReference type="FunFam" id="3.40.50.300:FF:000204">
    <property type="entry name" value="Translation elongation factor Tu"/>
    <property type="match status" value="1"/>
</dbReference>
<dbReference type="Proteomes" id="UP000193642">
    <property type="component" value="Unassembled WGS sequence"/>
</dbReference>
<dbReference type="CDD" id="cd01883">
    <property type="entry name" value="EF1_alpha"/>
    <property type="match status" value="1"/>
</dbReference>
<dbReference type="OrthoDB" id="342024at2759"/>
<comment type="subunit">
    <text evidence="9">Component of the Dom34-Hbs1 complex, also named Pelota-HBS1L complex, composed of dom34 and hbs1.</text>
</comment>
<evidence type="ECO:0000259" key="12">
    <source>
        <dbReference type="PROSITE" id="PS51722"/>
    </source>
</evidence>
<feature type="compositionally biased region" description="Low complexity" evidence="11">
    <location>
        <begin position="155"/>
        <end position="182"/>
    </location>
</feature>
<evidence type="ECO:0000256" key="6">
    <source>
        <dbReference type="ARBA" id="ARBA00022917"/>
    </source>
</evidence>
<keyword evidence="7" id="KW-0342">GTP-binding</keyword>
<comment type="catalytic activity">
    <reaction evidence="8">
        <text>GTP + H2O = GDP + phosphate + H(+)</text>
        <dbReference type="Rhea" id="RHEA:19669"/>
        <dbReference type="ChEBI" id="CHEBI:15377"/>
        <dbReference type="ChEBI" id="CHEBI:15378"/>
        <dbReference type="ChEBI" id="CHEBI:37565"/>
        <dbReference type="ChEBI" id="CHEBI:43474"/>
        <dbReference type="ChEBI" id="CHEBI:58189"/>
    </reaction>
    <physiologicalReaction direction="left-to-right" evidence="8">
        <dbReference type="Rhea" id="RHEA:19670"/>
    </physiologicalReaction>
</comment>
<keyword evidence="6" id="KW-0648">Protein biosynthesis</keyword>